<dbReference type="Proteomes" id="UP000618445">
    <property type="component" value="Unassembled WGS sequence"/>
</dbReference>
<keyword evidence="1" id="KW-0472">Membrane</keyword>
<reference evidence="2 3" key="1">
    <citation type="journal article" date="2020" name="ISME J.">
        <title>Comparative genomics reveals insights into cyanobacterial evolution and habitat adaptation.</title>
        <authorList>
            <person name="Chen M.Y."/>
            <person name="Teng W.K."/>
            <person name="Zhao L."/>
            <person name="Hu C.X."/>
            <person name="Zhou Y.K."/>
            <person name="Han B.P."/>
            <person name="Song L.R."/>
            <person name="Shu W.S."/>
        </authorList>
    </citation>
    <scope>NUCLEOTIDE SEQUENCE [LARGE SCALE GENOMIC DNA]</scope>
    <source>
        <strain evidence="2 3">FACHB-1050</strain>
    </source>
</reference>
<evidence type="ECO:0000313" key="2">
    <source>
        <dbReference type="EMBL" id="MBD2319545.1"/>
    </source>
</evidence>
<dbReference type="EMBL" id="JACJQY010000055">
    <property type="protein sequence ID" value="MBD2319545.1"/>
    <property type="molecule type" value="Genomic_DNA"/>
</dbReference>
<accession>A0ABR8CHL4</accession>
<name>A0ABR8CHL4_9CYAN</name>
<keyword evidence="1" id="KW-0812">Transmembrane</keyword>
<comment type="caution">
    <text evidence="2">The sequence shown here is derived from an EMBL/GenBank/DDBJ whole genome shotgun (WGS) entry which is preliminary data.</text>
</comment>
<evidence type="ECO:0000313" key="3">
    <source>
        <dbReference type="Proteomes" id="UP000618445"/>
    </source>
</evidence>
<gene>
    <name evidence="2" type="ORF">H6G05_22230</name>
</gene>
<sequence>MRYLLLAIFTILPGILGVLIFGYHALVDWHNLQQAYIPFAKAVQSKSSLENLFVTEAMQNIQRINLFADGVWTLLSVIIASIGIHGICLVPRTRK</sequence>
<protein>
    <submittedName>
        <fullName evidence="2">Uncharacterized protein</fullName>
    </submittedName>
</protein>
<feature type="transmembrane region" description="Helical" evidence="1">
    <location>
        <begin position="71"/>
        <end position="90"/>
    </location>
</feature>
<proteinExistence type="predicted"/>
<keyword evidence="1" id="KW-1133">Transmembrane helix</keyword>
<organism evidence="2 3">
    <name type="scientific">Phormidium tenue FACHB-1050</name>
    <dbReference type="NCBI Taxonomy" id="2692857"/>
    <lineage>
        <taxon>Bacteria</taxon>
        <taxon>Bacillati</taxon>
        <taxon>Cyanobacteriota</taxon>
        <taxon>Cyanophyceae</taxon>
        <taxon>Oscillatoriophycideae</taxon>
        <taxon>Oscillatoriales</taxon>
        <taxon>Oscillatoriaceae</taxon>
        <taxon>Phormidium</taxon>
    </lineage>
</organism>
<evidence type="ECO:0000256" key="1">
    <source>
        <dbReference type="SAM" id="Phobius"/>
    </source>
</evidence>
<keyword evidence="3" id="KW-1185">Reference proteome</keyword>